<evidence type="ECO:0000256" key="2">
    <source>
        <dbReference type="ARBA" id="ARBA00023180"/>
    </source>
</evidence>
<accession>A0A670KIL4</accession>
<dbReference type="Pfam" id="PF00100">
    <property type="entry name" value="Zona_pellucida"/>
    <property type="match status" value="1"/>
</dbReference>
<evidence type="ECO:0000313" key="5">
    <source>
        <dbReference type="Ensembl" id="ENSPMRP00000036896.1"/>
    </source>
</evidence>
<sequence length="909" mass="101601">MQRQPLFHDSLFRLLLLGFLAPGVCFQFVPVTDQVNVQCLGSLARLRLSSAYFQNKYISFAAIDQFGRPWPIDEVQSAKCGYTISQDVWGNIELRASLLGCYTLMDDQHFTLNIQITAATDPGMQHTVVLNVPVSCSYGPWQPREIVCEANYMEVSVRRNVPPIPDGFLQDQPAGPPEDWAAAFPEAVAGASSIWQIVFHMDARRKAMRVEEAHAAGYGVNTTDTRIVLRAPYNATEAQKVEVNGIPFSSVRSSTYYKQRWMLLMVDTAVTCPIDGVYYSKETITWTIPKSIPPLLVGAGIVKELQVDMGVNLDKLSTQDIRSWGYSLASDKDAIVLKMPIGAPGGNYKTYVIDGKPMITYKIAPYVEHLWEDDKRGITKHTILKDISTPLQLVPVIVTDYTNASLQLFNATVGTFLPDVVLVSITVDASGPLPLPEAEKKGYKIYEAKYSNGSRGYVVQVPFDAPGVGREYVPDNIRSYTTNPILGFSVIPQGDTFDVPVPLTALVQDAVLPQAEGFCDDEALYLVVKRGNVDQDWLPFAGDDLLTREKAQALGYTLLDNGTHLALRVPRQAAHVRYEEIDSFGILVTFRLQLKDYRLAEMIDFAVSCSFSPKDLIDCLANGTVRISALKLVGTPDLVPSGLVLRDRRCRPLSVTEEGATFIFNVTSCGTTRKFEDATMSYENEVLYFLTGQAAPIYQLKCACRYFMGDTLLLQYSPTEAPSPSILPGLGVLALALKLARDKSYSSFYQDMEHPVTRYLREPLHFQVELLHSEDPQLELFLEDCWATASSDRKSLPQWNIVMDSCENTEDSHQTTFHGVTEDSVPFPTHLKRFEVKMFTFMVDNQALQGQIYFHCSAVICDSSWLAMDTFCARRCIPRRQRVGRSIDSTRSRQVHVSSGPVVIRRDHM</sequence>
<keyword evidence="3" id="KW-0732">Signal</keyword>
<reference evidence="5 6" key="1">
    <citation type="journal article" date="2019" name="Proc. Natl. Acad. Sci. U.S.A.">
        <title>Regulatory changes in pterin and carotenoid genes underlie balanced color polymorphisms in the wall lizard.</title>
        <authorList>
            <person name="Andrade P."/>
            <person name="Pinho C."/>
            <person name="Perez I de Lanuza G."/>
            <person name="Afonso S."/>
            <person name="Brejcha J."/>
            <person name="Rubin C.J."/>
            <person name="Wallerman O."/>
            <person name="Pereira P."/>
            <person name="Sabatino S.J."/>
            <person name="Bellati A."/>
            <person name="Pellitteri-Rosa D."/>
            <person name="Bosakova Z."/>
            <person name="Bunikis I."/>
            <person name="Carretero M.A."/>
            <person name="Feiner N."/>
            <person name="Marsik P."/>
            <person name="Pauperio F."/>
            <person name="Salvi D."/>
            <person name="Soler L."/>
            <person name="While G.M."/>
            <person name="Uller T."/>
            <person name="Font E."/>
            <person name="Andersson L."/>
            <person name="Carneiro M."/>
        </authorList>
    </citation>
    <scope>NUCLEOTIDE SEQUENCE</scope>
</reference>
<dbReference type="PANTHER" id="PTHR47130">
    <property type="entry name" value="SI:DKEY-19B23.11-RELATED"/>
    <property type="match status" value="1"/>
</dbReference>
<keyword evidence="6" id="KW-1185">Reference proteome</keyword>
<feature type="domain" description="ZP" evidence="4">
    <location>
        <begin position="618"/>
        <end position="879"/>
    </location>
</feature>
<keyword evidence="1" id="KW-1015">Disulfide bond</keyword>
<evidence type="ECO:0000256" key="1">
    <source>
        <dbReference type="ARBA" id="ARBA00023157"/>
    </source>
</evidence>
<dbReference type="PROSITE" id="PS51034">
    <property type="entry name" value="ZP_2"/>
    <property type="match status" value="1"/>
</dbReference>
<dbReference type="SMART" id="SM00241">
    <property type="entry name" value="ZP"/>
    <property type="match status" value="1"/>
</dbReference>
<dbReference type="OMA" id="HDVSQTC"/>
<dbReference type="InterPro" id="IPR055356">
    <property type="entry name" value="ZP-N"/>
</dbReference>
<dbReference type="AlphaFoldDB" id="A0A670KIL4"/>
<dbReference type="Pfam" id="PF26562">
    <property type="entry name" value="Ig-like"/>
    <property type="match status" value="1"/>
</dbReference>
<dbReference type="Proteomes" id="UP000472272">
    <property type="component" value="Chromosome 17"/>
</dbReference>
<reference evidence="5" key="2">
    <citation type="submission" date="2025-08" db="UniProtKB">
        <authorList>
            <consortium name="Ensembl"/>
        </authorList>
    </citation>
    <scope>IDENTIFICATION</scope>
</reference>
<keyword evidence="2" id="KW-0325">Glycoprotein</keyword>
<reference evidence="5" key="3">
    <citation type="submission" date="2025-09" db="UniProtKB">
        <authorList>
            <consortium name="Ensembl"/>
        </authorList>
    </citation>
    <scope>IDENTIFICATION</scope>
</reference>
<evidence type="ECO:0000256" key="3">
    <source>
        <dbReference type="SAM" id="SignalP"/>
    </source>
</evidence>
<organism evidence="5 6">
    <name type="scientific">Podarcis muralis</name>
    <name type="common">Wall lizard</name>
    <name type="synonym">Lacerta muralis</name>
    <dbReference type="NCBI Taxonomy" id="64176"/>
    <lineage>
        <taxon>Eukaryota</taxon>
        <taxon>Metazoa</taxon>
        <taxon>Chordata</taxon>
        <taxon>Craniata</taxon>
        <taxon>Vertebrata</taxon>
        <taxon>Euteleostomi</taxon>
        <taxon>Lepidosauria</taxon>
        <taxon>Squamata</taxon>
        <taxon>Bifurcata</taxon>
        <taxon>Unidentata</taxon>
        <taxon>Episquamata</taxon>
        <taxon>Laterata</taxon>
        <taxon>Lacertibaenia</taxon>
        <taxon>Lacertidae</taxon>
        <taxon>Podarcis</taxon>
    </lineage>
</organism>
<feature type="signal peptide" evidence="3">
    <location>
        <begin position="1"/>
        <end position="26"/>
    </location>
</feature>
<dbReference type="PRINTS" id="PR00023">
    <property type="entry name" value="ZPELLUCIDA"/>
</dbReference>
<dbReference type="InterPro" id="IPR048290">
    <property type="entry name" value="ZP_chr"/>
</dbReference>
<dbReference type="Pfam" id="PF23344">
    <property type="entry name" value="ZP-N"/>
    <property type="match status" value="1"/>
</dbReference>
<dbReference type="Ensembl" id="ENSPMRT00000039072.1">
    <property type="protein sequence ID" value="ENSPMRP00000036896.1"/>
    <property type="gene ID" value="ENSPMRG00000023769.1"/>
</dbReference>
<evidence type="ECO:0000259" key="4">
    <source>
        <dbReference type="PROSITE" id="PS51034"/>
    </source>
</evidence>
<dbReference type="InterPro" id="IPR055355">
    <property type="entry name" value="ZP-C"/>
</dbReference>
<feature type="chain" id="PRO_5025598449" description="ZP domain-containing protein" evidence="3">
    <location>
        <begin position="27"/>
        <end position="909"/>
    </location>
</feature>
<dbReference type="Gene3D" id="2.60.40.3210">
    <property type="entry name" value="Zona pellucida, ZP-N domain"/>
    <property type="match status" value="1"/>
</dbReference>
<name>A0A670KIL4_PODMU</name>
<protein>
    <recommendedName>
        <fullName evidence="4">ZP domain-containing protein</fullName>
    </recommendedName>
</protein>
<evidence type="ECO:0000313" key="6">
    <source>
        <dbReference type="Proteomes" id="UP000472272"/>
    </source>
</evidence>
<dbReference type="Gene3D" id="2.60.40.4100">
    <property type="entry name" value="Zona pellucida, ZP-C domain"/>
    <property type="match status" value="1"/>
</dbReference>
<dbReference type="InterPro" id="IPR058876">
    <property type="entry name" value="Ig-like_ZP"/>
</dbReference>
<proteinExistence type="predicted"/>
<dbReference type="PANTHER" id="PTHR47130:SF3">
    <property type="entry name" value="ZONA PELLUCIDA PROTEIN"/>
    <property type="match status" value="1"/>
</dbReference>
<dbReference type="GeneTree" id="ENSGT00940000163503"/>
<dbReference type="InterPro" id="IPR042235">
    <property type="entry name" value="ZP-C_dom"/>
</dbReference>
<dbReference type="InterPro" id="IPR001507">
    <property type="entry name" value="ZP_dom"/>
</dbReference>